<keyword evidence="2" id="KW-1133">Transmembrane helix</keyword>
<dbReference type="Gene3D" id="3.60.40.10">
    <property type="entry name" value="PPM-type phosphatase domain"/>
    <property type="match status" value="1"/>
</dbReference>
<dbReference type="SMART" id="SM00332">
    <property type="entry name" value="PP2Cc"/>
    <property type="match status" value="1"/>
</dbReference>
<accession>A0A7C3ZUN4</accession>
<protein>
    <submittedName>
        <fullName evidence="4">Serine/threonine protein phosphatase</fullName>
    </submittedName>
</protein>
<dbReference type="InterPro" id="IPR001932">
    <property type="entry name" value="PPM-type_phosphatase-like_dom"/>
</dbReference>
<dbReference type="Pfam" id="PF13672">
    <property type="entry name" value="PP2C_2"/>
    <property type="match status" value="1"/>
</dbReference>
<dbReference type="EMBL" id="DSPX01000013">
    <property type="protein sequence ID" value="HGF99386.1"/>
    <property type="molecule type" value="Genomic_DNA"/>
</dbReference>
<gene>
    <name evidence="4" type="ORF">ENR15_01615</name>
</gene>
<dbReference type="CDD" id="cd00143">
    <property type="entry name" value="PP2Cc"/>
    <property type="match status" value="1"/>
</dbReference>
<feature type="transmembrane region" description="Helical" evidence="2">
    <location>
        <begin position="610"/>
        <end position="631"/>
    </location>
</feature>
<name>A0A7C3ZUN4_9CYAN</name>
<feature type="domain" description="PPM-type phosphatase" evidence="3">
    <location>
        <begin position="287"/>
        <end position="547"/>
    </location>
</feature>
<proteinExistence type="predicted"/>
<dbReference type="InterPro" id="IPR036457">
    <property type="entry name" value="PPM-type-like_dom_sf"/>
</dbReference>
<evidence type="ECO:0000259" key="3">
    <source>
        <dbReference type="PROSITE" id="PS51746"/>
    </source>
</evidence>
<feature type="region of interest" description="Disordered" evidence="1">
    <location>
        <begin position="764"/>
        <end position="805"/>
    </location>
</feature>
<feature type="region of interest" description="Disordered" evidence="1">
    <location>
        <begin position="581"/>
        <end position="604"/>
    </location>
</feature>
<feature type="compositionally biased region" description="Pro residues" evidence="1">
    <location>
        <begin position="676"/>
        <end position="687"/>
    </location>
</feature>
<reference evidence="4" key="1">
    <citation type="journal article" date="2020" name="mSystems">
        <title>Genome- and Community-Level Interaction Insights into Carbon Utilization and Element Cycling Functions of Hydrothermarchaeota in Hydrothermal Sediment.</title>
        <authorList>
            <person name="Zhou Z."/>
            <person name="Liu Y."/>
            <person name="Xu W."/>
            <person name="Pan J."/>
            <person name="Luo Z.H."/>
            <person name="Li M."/>
        </authorList>
    </citation>
    <scope>NUCLEOTIDE SEQUENCE [LARGE SCALE GENOMIC DNA]</scope>
    <source>
        <strain evidence="4">SpSt-374</strain>
    </source>
</reference>
<dbReference type="AlphaFoldDB" id="A0A7C3ZUN4"/>
<evidence type="ECO:0000313" key="4">
    <source>
        <dbReference type="EMBL" id="HGF99386.1"/>
    </source>
</evidence>
<feature type="region of interest" description="Disordered" evidence="1">
    <location>
        <begin position="650"/>
        <end position="691"/>
    </location>
</feature>
<dbReference type="SUPFAM" id="SSF81606">
    <property type="entry name" value="PP2C-like"/>
    <property type="match status" value="1"/>
</dbReference>
<dbReference type="SMART" id="SM00331">
    <property type="entry name" value="PP2C_SIG"/>
    <property type="match status" value="1"/>
</dbReference>
<comment type="caution">
    <text evidence="4">The sequence shown here is derived from an EMBL/GenBank/DDBJ whole genome shotgun (WGS) entry which is preliminary data.</text>
</comment>
<feature type="compositionally biased region" description="Low complexity" evidence="1">
    <location>
        <begin position="782"/>
        <end position="796"/>
    </location>
</feature>
<sequence length="805" mass="87501">MGGDGEKLQRHCRHRGNRGSKMQSLEAATIYCPNYNCQTPNPETHKFCHKCRTPLPKRFLRALGAAVDKYRPGEKIAQRYVVKGDRVLLDTKPGFLPEITEDIPAHILPYLRLFPYRLHIPQAYGYLLEDKNASGQQGQIWLLEQAPIFPDFTENTAPQAGQLMPTLMDMWRDAAPIRQLNWLWQIAQLWQPCTDEGVAGSFLTLGLLRVDGPILRLLELPLDTKTPQISQLGSVWSKLIPTAQPLVTPYLEKLCEQLTNGEVTESQQLMTLLDRGMALCATGQSRTYSVATRTDTGPSRSRNEDACFPLSNSVTRSGPGKESLAIVCDGIGGHEGGNVASQLAIEAVQKHLQQRYSPEANFHPDSLIRELEIATAAANDLICQKNDAQNKQGRQRMGTTLVMSLAHGHEIYLTHVGDSRAYWITTTGCRQVTLDDDLASREVRLGYALYRDALHQAASGSLVQALGMGPSSNLHPTVGRFTVDEDSLLLLCSDGLSDNDRIDQYWERSILPALDGKLSLEEAVTRLIDLGNYYNGHDNVTVALIRCQVQPQPQTTVTPAAMLALLNDVPTAMMPPMAGADEDTMQPATIGLPSAAPTQVAKPPRQSTSALVWLGVILVLLLGMGAAAFGFKDPIIEYLKAQGINMPGIDVETNPNPSPDASTPPEPVASVAPTTTPTPQPPTPPIPKEGDFAVVEKPDVVWRDQPATTGKTANIAPNTIVQVAAISPLNEGETVWVRLQDCTSGGSTNNKVGWIPAETWSKLLRPISNPSPQQQGSCQPKSASPSTVTPSPSPSAEKPGSRSPN</sequence>
<feature type="compositionally biased region" description="Pro residues" evidence="1">
    <location>
        <begin position="656"/>
        <end position="667"/>
    </location>
</feature>
<keyword evidence="2" id="KW-0812">Transmembrane</keyword>
<keyword evidence="2" id="KW-0472">Membrane</keyword>
<evidence type="ECO:0000256" key="2">
    <source>
        <dbReference type="SAM" id="Phobius"/>
    </source>
</evidence>
<evidence type="ECO:0000256" key="1">
    <source>
        <dbReference type="SAM" id="MobiDB-lite"/>
    </source>
</evidence>
<dbReference type="PROSITE" id="PS51746">
    <property type="entry name" value="PPM_2"/>
    <property type="match status" value="1"/>
</dbReference>
<organism evidence="4">
    <name type="scientific">Planktothricoides sp. SpSt-374</name>
    <dbReference type="NCBI Taxonomy" id="2282167"/>
    <lineage>
        <taxon>Bacteria</taxon>
        <taxon>Bacillati</taxon>
        <taxon>Cyanobacteriota</taxon>
        <taxon>Cyanophyceae</taxon>
        <taxon>Oscillatoriophycideae</taxon>
        <taxon>Oscillatoriales</taxon>
        <taxon>Oscillatoriaceae</taxon>
        <taxon>Planktothricoides</taxon>
    </lineage>
</organism>
<feature type="compositionally biased region" description="Polar residues" evidence="1">
    <location>
        <begin position="768"/>
        <end position="781"/>
    </location>
</feature>